<keyword evidence="2" id="KW-1185">Reference proteome</keyword>
<evidence type="ECO:0000313" key="1">
    <source>
        <dbReference type="EMBL" id="SFK07669.1"/>
    </source>
</evidence>
<dbReference type="AlphaFoldDB" id="A0A662Z908"/>
<dbReference type="RefSeq" id="WP_074840546.1">
    <property type="nucleotide sequence ID" value="NZ_CP047056.1"/>
</dbReference>
<dbReference type="Proteomes" id="UP000243374">
    <property type="component" value="Unassembled WGS sequence"/>
</dbReference>
<accession>A0A662Z908</accession>
<sequence>MLLNLSSAEVDKIINKKANKTAVDELITVPNDKTDELDTEKAKQLLASIIKYVGDFDLKRKNVELKNTVSNENEFHLIGYSGNLNYHFLLGRANPKFNTNVGIAIDHPYCFKQGLIVILSPENIVNNKDVTTQGINKDFIVLHLHDHLRNTRNETFLVLRRKDYLSVKDSFELSCEYDIVRFNATLAYSFETA</sequence>
<gene>
    <name evidence="1" type="ORF">SAMN04487865_102111</name>
</gene>
<dbReference type="EMBL" id="FOSF01000021">
    <property type="protein sequence ID" value="SFK07669.1"/>
    <property type="molecule type" value="Genomic_DNA"/>
</dbReference>
<reference evidence="1 2" key="1">
    <citation type="submission" date="2016-10" db="EMBL/GenBank/DDBJ databases">
        <authorList>
            <person name="Varghese N."/>
            <person name="Submissions S."/>
        </authorList>
    </citation>
    <scope>NUCLEOTIDE SEQUENCE [LARGE SCALE GENOMIC DNA]</scope>
    <source>
        <strain evidence="1 2">22B</strain>
    </source>
</reference>
<organism evidence="1 2">
    <name type="scientific">Succinivibrio dextrinosolvens</name>
    <dbReference type="NCBI Taxonomy" id="83771"/>
    <lineage>
        <taxon>Bacteria</taxon>
        <taxon>Pseudomonadati</taxon>
        <taxon>Pseudomonadota</taxon>
        <taxon>Gammaproteobacteria</taxon>
        <taxon>Aeromonadales</taxon>
        <taxon>Succinivibrionaceae</taxon>
        <taxon>Succinivibrio</taxon>
    </lineage>
</organism>
<evidence type="ECO:0000313" key="2">
    <source>
        <dbReference type="Proteomes" id="UP000243374"/>
    </source>
</evidence>
<protein>
    <submittedName>
        <fullName evidence="1">Uncharacterized protein</fullName>
    </submittedName>
</protein>
<name>A0A662Z908_9GAMM</name>
<proteinExistence type="predicted"/>